<dbReference type="STRING" id="1416779.SAMN05444409_0909"/>
<name>A0A1N6EX02_9FLAO</name>
<organism evidence="2 3">
    <name type="scientific">Epilithonimonas zeae</name>
    <dbReference type="NCBI Taxonomy" id="1416779"/>
    <lineage>
        <taxon>Bacteria</taxon>
        <taxon>Pseudomonadati</taxon>
        <taxon>Bacteroidota</taxon>
        <taxon>Flavobacteriia</taxon>
        <taxon>Flavobacteriales</taxon>
        <taxon>Weeksellaceae</taxon>
        <taxon>Chryseobacterium group</taxon>
        <taxon>Epilithonimonas</taxon>
    </lineage>
</organism>
<protein>
    <recommendedName>
        <fullName evidence="4">DUF3945 domain-containing protein</fullName>
    </recommendedName>
</protein>
<dbReference type="EMBL" id="FSRK01000001">
    <property type="protein sequence ID" value="SIN87612.1"/>
    <property type="molecule type" value="Genomic_DNA"/>
</dbReference>
<feature type="compositionally biased region" description="Basic and acidic residues" evidence="1">
    <location>
        <begin position="235"/>
        <end position="251"/>
    </location>
</feature>
<reference evidence="3" key="1">
    <citation type="submission" date="2016-11" db="EMBL/GenBank/DDBJ databases">
        <authorList>
            <person name="Varghese N."/>
            <person name="Submissions S."/>
        </authorList>
    </citation>
    <scope>NUCLEOTIDE SEQUENCE [LARGE SCALE GENOMIC DNA]</scope>
    <source>
        <strain evidence="3">DSM 27623</strain>
    </source>
</reference>
<keyword evidence="3" id="KW-1185">Reference proteome</keyword>
<feature type="region of interest" description="Disordered" evidence="1">
    <location>
        <begin position="227"/>
        <end position="251"/>
    </location>
</feature>
<accession>A0A1N6EX02</accession>
<evidence type="ECO:0008006" key="4">
    <source>
        <dbReference type="Google" id="ProtNLM"/>
    </source>
</evidence>
<dbReference type="Proteomes" id="UP000185207">
    <property type="component" value="Unassembled WGS sequence"/>
</dbReference>
<sequence length="251" mass="29176">METKQDFNQVQYLKDQMKYLGFGEDEKLHKDLEKGINSKKQEFEIKTTSDKTLPENKVDFLLKFNKSENGGVFLNSYNAKLTNEKSEELSHNFPVSRDSSFTAKEAINLLEGRSVKIEFSNPKKNNEVEPAFVQFNFNETKTDKGNYLFQNFYKNYGVDTAKIVEKSNLIFDKPEWKVSAIKSLEKGNVLKVKFKENDQIVEGKAVLDPQNRNLKLYDNEMNRLNTNKPLEGLEQDNKHDKANVREQSIKR</sequence>
<evidence type="ECO:0000313" key="2">
    <source>
        <dbReference type="EMBL" id="SIN87612.1"/>
    </source>
</evidence>
<evidence type="ECO:0000256" key="1">
    <source>
        <dbReference type="SAM" id="MobiDB-lite"/>
    </source>
</evidence>
<gene>
    <name evidence="2" type="ORF">SAMN05444409_0909</name>
</gene>
<dbReference type="RefSeq" id="WP_245799019.1">
    <property type="nucleotide sequence ID" value="NZ_FSRK01000001.1"/>
</dbReference>
<evidence type="ECO:0000313" key="3">
    <source>
        <dbReference type="Proteomes" id="UP000185207"/>
    </source>
</evidence>
<proteinExistence type="predicted"/>
<dbReference type="AlphaFoldDB" id="A0A1N6EX02"/>